<proteinExistence type="predicted"/>
<sequence length="157" mass="18728">MMTAWTSDHDGFLAMGVDQSRAQPWFNIHRLRAAWWSPARFRNGQYYERRLCVKIGLCQQRLTRLIEFTTSMGEELLNPLLHQTATLYHHANWGQQLKLPFLDVNNLPAPPRGREYDYWAQHQRIRAMIINEVESRYQYDSQHNKARALTKDWMLLL</sequence>
<dbReference type="EMBL" id="AZFJ01000049">
    <property type="protein sequence ID" value="KRL85933.1"/>
    <property type="molecule type" value="Genomic_DNA"/>
</dbReference>
<name>A0A0R1TXS0_9LACO</name>
<accession>A0A0R1TXS0</accession>
<keyword evidence="2" id="KW-1185">Reference proteome</keyword>
<dbReference type="Proteomes" id="UP000051922">
    <property type="component" value="Unassembled WGS sequence"/>
</dbReference>
<evidence type="ECO:0000313" key="2">
    <source>
        <dbReference type="Proteomes" id="UP000051922"/>
    </source>
</evidence>
<dbReference type="PATRIC" id="fig|1423783.4.peg.1375"/>
<organism evidence="1 2">
    <name type="scientific">Lacticaseibacillus pantheris DSM 15945 = JCM 12539 = NBRC 106106</name>
    <dbReference type="NCBI Taxonomy" id="1423783"/>
    <lineage>
        <taxon>Bacteria</taxon>
        <taxon>Bacillati</taxon>
        <taxon>Bacillota</taxon>
        <taxon>Bacilli</taxon>
        <taxon>Lactobacillales</taxon>
        <taxon>Lactobacillaceae</taxon>
        <taxon>Lacticaseibacillus</taxon>
    </lineage>
</organism>
<comment type="caution">
    <text evidence="1">The sequence shown here is derived from an EMBL/GenBank/DDBJ whole genome shotgun (WGS) entry which is preliminary data.</text>
</comment>
<protein>
    <submittedName>
        <fullName evidence="1">Uncharacterized protein</fullName>
    </submittedName>
</protein>
<dbReference type="AlphaFoldDB" id="A0A0R1TXS0"/>
<evidence type="ECO:0000313" key="1">
    <source>
        <dbReference type="EMBL" id="KRL85933.1"/>
    </source>
</evidence>
<reference evidence="1 2" key="1">
    <citation type="journal article" date="2015" name="Genome Announc.">
        <title>Expanding the biotechnology potential of lactobacilli through comparative genomics of 213 strains and associated genera.</title>
        <authorList>
            <person name="Sun Z."/>
            <person name="Harris H.M."/>
            <person name="McCann A."/>
            <person name="Guo C."/>
            <person name="Argimon S."/>
            <person name="Zhang W."/>
            <person name="Yang X."/>
            <person name="Jeffery I.B."/>
            <person name="Cooney J.C."/>
            <person name="Kagawa T.F."/>
            <person name="Liu W."/>
            <person name="Song Y."/>
            <person name="Salvetti E."/>
            <person name="Wrobel A."/>
            <person name="Rasinkangas P."/>
            <person name="Parkhill J."/>
            <person name="Rea M.C."/>
            <person name="O'Sullivan O."/>
            <person name="Ritari J."/>
            <person name="Douillard F.P."/>
            <person name="Paul Ross R."/>
            <person name="Yang R."/>
            <person name="Briner A.E."/>
            <person name="Felis G.E."/>
            <person name="de Vos W.M."/>
            <person name="Barrangou R."/>
            <person name="Klaenhammer T.R."/>
            <person name="Caufield P.W."/>
            <person name="Cui Y."/>
            <person name="Zhang H."/>
            <person name="O'Toole P.W."/>
        </authorList>
    </citation>
    <scope>NUCLEOTIDE SEQUENCE [LARGE SCALE GENOMIC DNA]</scope>
    <source>
        <strain evidence="1 2">DSM 15945</strain>
    </source>
</reference>
<gene>
    <name evidence="1" type="ORF">FC50_GL001333</name>
</gene>